<dbReference type="GO" id="GO:0043916">
    <property type="term" value="F:DNA-7-methylguanine glycosylase activity"/>
    <property type="evidence" value="ECO:0007669"/>
    <property type="project" value="TreeGrafter"/>
</dbReference>
<keyword evidence="3" id="KW-0234">DNA repair</keyword>
<reference evidence="5" key="1">
    <citation type="journal article" date="2021" name="Open Biol.">
        <title>Shared evolutionary footprints suggest mitochondrial oxidative damage underlies multiple complex I losses in fungi.</title>
        <authorList>
            <person name="Schikora-Tamarit M.A."/>
            <person name="Marcet-Houben M."/>
            <person name="Nosek J."/>
            <person name="Gabaldon T."/>
        </authorList>
    </citation>
    <scope>NUCLEOTIDE SEQUENCE</scope>
    <source>
        <strain evidence="5">CBS6341</strain>
    </source>
</reference>
<keyword evidence="6" id="KW-1185">Reference proteome</keyword>
<evidence type="ECO:0000313" key="6">
    <source>
        <dbReference type="Proteomes" id="UP000769528"/>
    </source>
</evidence>
<dbReference type="FunFam" id="1.10.340.30:FF:000004">
    <property type="entry name" value="DNA-3-methyladenine glycosylase II"/>
    <property type="match status" value="1"/>
</dbReference>
<dbReference type="Pfam" id="PF00730">
    <property type="entry name" value="HhH-GPD"/>
    <property type="match status" value="1"/>
</dbReference>
<keyword evidence="2" id="KW-0227">DNA damage</keyword>
<dbReference type="Proteomes" id="UP000769528">
    <property type="component" value="Unassembled WGS sequence"/>
</dbReference>
<dbReference type="SUPFAM" id="SSF48150">
    <property type="entry name" value="DNA-glycosylase"/>
    <property type="match status" value="1"/>
</dbReference>
<dbReference type="OrthoDB" id="415889at2759"/>
<feature type="domain" description="HhH-GPD" evidence="4">
    <location>
        <begin position="118"/>
        <end position="281"/>
    </location>
</feature>
<evidence type="ECO:0000256" key="2">
    <source>
        <dbReference type="ARBA" id="ARBA00022763"/>
    </source>
</evidence>
<dbReference type="CDD" id="cd00056">
    <property type="entry name" value="ENDO3c"/>
    <property type="match status" value="1"/>
</dbReference>
<dbReference type="AlphaFoldDB" id="A0A9P8T2A4"/>
<evidence type="ECO:0000256" key="3">
    <source>
        <dbReference type="ARBA" id="ARBA00023204"/>
    </source>
</evidence>
<dbReference type="GO" id="GO:0005634">
    <property type="term" value="C:nucleus"/>
    <property type="evidence" value="ECO:0007669"/>
    <property type="project" value="TreeGrafter"/>
</dbReference>
<evidence type="ECO:0000313" key="5">
    <source>
        <dbReference type="EMBL" id="KAH3663436.1"/>
    </source>
</evidence>
<dbReference type="EMBL" id="JAEUBF010001547">
    <property type="protein sequence ID" value="KAH3663436.1"/>
    <property type="molecule type" value="Genomic_DNA"/>
</dbReference>
<accession>A0A9P8T2A4</accession>
<dbReference type="GO" id="GO:0008725">
    <property type="term" value="F:DNA-3-methyladenine glycosylase activity"/>
    <property type="evidence" value="ECO:0007669"/>
    <property type="project" value="TreeGrafter"/>
</dbReference>
<comment type="caution">
    <text evidence="5">The sequence shown here is derived from an EMBL/GenBank/DDBJ whole genome shotgun (WGS) entry which is preliminary data.</text>
</comment>
<comment type="similarity">
    <text evidence="1">Belongs to the alkylbase DNA glycosidase AlkA family.</text>
</comment>
<reference evidence="5" key="2">
    <citation type="submission" date="2021-01" db="EMBL/GenBank/DDBJ databases">
        <authorList>
            <person name="Schikora-Tamarit M.A."/>
        </authorList>
    </citation>
    <scope>NUCLEOTIDE SEQUENCE</scope>
    <source>
        <strain evidence="5">CBS6341</strain>
    </source>
</reference>
<dbReference type="GO" id="GO:0032993">
    <property type="term" value="C:protein-DNA complex"/>
    <property type="evidence" value="ECO:0007669"/>
    <property type="project" value="TreeGrafter"/>
</dbReference>
<dbReference type="PANTHER" id="PTHR43003:SF5">
    <property type="entry name" value="DNA-3-METHYLADENINE GLYCOSYLASE"/>
    <property type="match status" value="1"/>
</dbReference>
<dbReference type="GO" id="GO:0006285">
    <property type="term" value="P:base-excision repair, AP site formation"/>
    <property type="evidence" value="ECO:0007669"/>
    <property type="project" value="TreeGrafter"/>
</dbReference>
<dbReference type="Gene3D" id="1.10.340.30">
    <property type="entry name" value="Hypothetical protein, domain 2"/>
    <property type="match status" value="1"/>
</dbReference>
<dbReference type="InterPro" id="IPR003265">
    <property type="entry name" value="HhH-GPD_domain"/>
</dbReference>
<gene>
    <name evidence="5" type="ORF">WICMUC_005962</name>
</gene>
<evidence type="ECO:0000259" key="4">
    <source>
        <dbReference type="SMART" id="SM00478"/>
    </source>
</evidence>
<dbReference type="InterPro" id="IPR051912">
    <property type="entry name" value="Alkylbase_DNA_Glycosylase/TA"/>
</dbReference>
<organism evidence="5 6">
    <name type="scientific">Wickerhamomyces mucosus</name>
    <dbReference type="NCBI Taxonomy" id="1378264"/>
    <lineage>
        <taxon>Eukaryota</taxon>
        <taxon>Fungi</taxon>
        <taxon>Dikarya</taxon>
        <taxon>Ascomycota</taxon>
        <taxon>Saccharomycotina</taxon>
        <taxon>Saccharomycetes</taxon>
        <taxon>Phaffomycetales</taxon>
        <taxon>Wickerhamomycetaceae</taxon>
        <taxon>Wickerhamomyces</taxon>
    </lineage>
</organism>
<evidence type="ECO:0000256" key="1">
    <source>
        <dbReference type="ARBA" id="ARBA00010817"/>
    </source>
</evidence>
<dbReference type="Gene3D" id="1.10.1670.40">
    <property type="match status" value="1"/>
</dbReference>
<dbReference type="PANTHER" id="PTHR43003">
    <property type="entry name" value="DNA-3-METHYLADENINE GLYCOSYLASE"/>
    <property type="match status" value="1"/>
</dbReference>
<dbReference type="GO" id="GO:0006307">
    <property type="term" value="P:DNA alkylation repair"/>
    <property type="evidence" value="ECO:0007669"/>
    <property type="project" value="TreeGrafter"/>
</dbReference>
<name>A0A9P8T2A4_9ASCO</name>
<protein>
    <recommendedName>
        <fullName evidence="4">HhH-GPD domain-containing protein</fullName>
    </recommendedName>
</protein>
<sequence length="306" mass="35214">MPKRVLRSSSSTPVLDIVKEVVIKEEQLTSKKRKIKYTFQQYELDLLKKYPIPQPITLPQEFVSFHHPEFVRGVEHVLSKDPSLYPLVVHEPFKQFVAESKPATTLQECFQALCRSIIGQQVSGAAANSIEKKFRALYQDNVFPTPEQALETDIQDLRNAGLSARKSEYVKSVAQFFKDGVITLEDLKNLNTEEFLEKLVQIKGIGEWSAKMFLAFSLKKLDVFAMDDLGIARGVSRYIETRPDTLLKYKSVVKLRKSKFDDKKKRDWKVINDGYVELISDDFKPYRTVLMLILWRASSTNIDILS</sequence>
<proteinExistence type="inferred from homology"/>
<dbReference type="GO" id="GO:0032131">
    <property type="term" value="F:alkylated DNA binding"/>
    <property type="evidence" value="ECO:0007669"/>
    <property type="project" value="TreeGrafter"/>
</dbReference>
<dbReference type="SMART" id="SM00478">
    <property type="entry name" value="ENDO3c"/>
    <property type="match status" value="1"/>
</dbReference>
<dbReference type="InterPro" id="IPR011257">
    <property type="entry name" value="DNA_glycosylase"/>
</dbReference>